<evidence type="ECO:0000313" key="1">
    <source>
        <dbReference type="EMBL" id="KMZ73758.1"/>
    </source>
</evidence>
<dbReference type="AlphaFoldDB" id="A0A0K9PXI1"/>
<dbReference type="Proteomes" id="UP000036987">
    <property type="component" value="Unassembled WGS sequence"/>
</dbReference>
<keyword evidence="2" id="KW-1185">Reference proteome</keyword>
<dbReference type="OrthoDB" id="1700305at2759"/>
<organism evidence="1 2">
    <name type="scientific">Zostera marina</name>
    <name type="common">Eelgrass</name>
    <dbReference type="NCBI Taxonomy" id="29655"/>
    <lineage>
        <taxon>Eukaryota</taxon>
        <taxon>Viridiplantae</taxon>
        <taxon>Streptophyta</taxon>
        <taxon>Embryophyta</taxon>
        <taxon>Tracheophyta</taxon>
        <taxon>Spermatophyta</taxon>
        <taxon>Magnoliopsida</taxon>
        <taxon>Liliopsida</taxon>
        <taxon>Zosteraceae</taxon>
        <taxon>Zostera</taxon>
    </lineage>
</organism>
<accession>A0A0K9PXI1</accession>
<reference evidence="2" key="1">
    <citation type="journal article" date="2016" name="Nature">
        <title>The genome of the seagrass Zostera marina reveals angiosperm adaptation to the sea.</title>
        <authorList>
            <person name="Olsen J.L."/>
            <person name="Rouze P."/>
            <person name="Verhelst B."/>
            <person name="Lin Y.-C."/>
            <person name="Bayer T."/>
            <person name="Collen J."/>
            <person name="Dattolo E."/>
            <person name="De Paoli E."/>
            <person name="Dittami S."/>
            <person name="Maumus F."/>
            <person name="Michel G."/>
            <person name="Kersting A."/>
            <person name="Lauritano C."/>
            <person name="Lohaus R."/>
            <person name="Toepel M."/>
            <person name="Tonon T."/>
            <person name="Vanneste K."/>
            <person name="Amirebrahimi M."/>
            <person name="Brakel J."/>
            <person name="Bostroem C."/>
            <person name="Chovatia M."/>
            <person name="Grimwood J."/>
            <person name="Jenkins J.W."/>
            <person name="Jueterbock A."/>
            <person name="Mraz A."/>
            <person name="Stam W.T."/>
            <person name="Tice H."/>
            <person name="Bornberg-Bauer E."/>
            <person name="Green P.J."/>
            <person name="Pearson G.A."/>
            <person name="Procaccini G."/>
            <person name="Duarte C.M."/>
            <person name="Schmutz J."/>
            <person name="Reusch T.B.H."/>
            <person name="Van de Peer Y."/>
        </authorList>
    </citation>
    <scope>NUCLEOTIDE SEQUENCE [LARGE SCALE GENOMIC DNA]</scope>
    <source>
        <strain evidence="2">cv. Finnish</strain>
    </source>
</reference>
<name>A0A0K9PXI1_ZOSMR</name>
<dbReference type="STRING" id="29655.A0A0K9PXI1"/>
<protein>
    <submittedName>
        <fullName evidence="1">Uncharacterized protein</fullName>
    </submittedName>
</protein>
<gene>
    <name evidence="1" type="ORF">ZOSMA_141G00310</name>
</gene>
<evidence type="ECO:0000313" key="2">
    <source>
        <dbReference type="Proteomes" id="UP000036987"/>
    </source>
</evidence>
<comment type="caution">
    <text evidence="1">The sequence shown here is derived from an EMBL/GenBank/DDBJ whole genome shotgun (WGS) entry which is preliminary data.</text>
</comment>
<sequence length="120" mass="13741">MMGLNKTTLRLRYLTNWLITSLFQLRIPDPTGKENDHIPLVYIYGPKIKYERGSFLALNIKRPTIAELCGDNPGNSSELSGKEWYSSVEILKYKGHDILYIACNGRCDLLKRSDIKDMST</sequence>
<dbReference type="EMBL" id="LFYR01000537">
    <property type="protein sequence ID" value="KMZ73758.1"/>
    <property type="molecule type" value="Genomic_DNA"/>
</dbReference>
<proteinExistence type="predicted"/>